<feature type="chain" id="PRO_5041938025" evidence="1">
    <location>
        <begin position="29"/>
        <end position="228"/>
    </location>
</feature>
<dbReference type="InterPro" id="IPR019619">
    <property type="entry name" value="DUF2490"/>
</dbReference>
<keyword evidence="1" id="KW-0732">Signal</keyword>
<feature type="signal peptide" evidence="1">
    <location>
        <begin position="1"/>
        <end position="28"/>
    </location>
</feature>
<name>A0AAE9ZA34_9PROT</name>
<evidence type="ECO:0000256" key="1">
    <source>
        <dbReference type="SAM" id="SignalP"/>
    </source>
</evidence>
<evidence type="ECO:0000313" key="3">
    <source>
        <dbReference type="Proteomes" id="UP001214043"/>
    </source>
</evidence>
<proteinExistence type="predicted"/>
<organism evidence="2 3">
    <name type="scientific">Hyphococcus flavus</name>
    <dbReference type="NCBI Taxonomy" id="1866326"/>
    <lineage>
        <taxon>Bacteria</taxon>
        <taxon>Pseudomonadati</taxon>
        <taxon>Pseudomonadota</taxon>
        <taxon>Alphaproteobacteria</taxon>
        <taxon>Parvularculales</taxon>
        <taxon>Parvularculaceae</taxon>
        <taxon>Hyphococcus</taxon>
    </lineage>
</organism>
<protein>
    <submittedName>
        <fullName evidence="2">DUF2490 domain-containing protein</fullName>
    </submittedName>
</protein>
<keyword evidence="3" id="KW-1185">Reference proteome</keyword>
<accession>A0AAE9ZA34</accession>
<dbReference type="Proteomes" id="UP001214043">
    <property type="component" value="Chromosome"/>
</dbReference>
<gene>
    <name evidence="2" type="ORF">PUV54_10250</name>
</gene>
<reference evidence="2" key="1">
    <citation type="submission" date="2023-02" db="EMBL/GenBank/DDBJ databases">
        <title>Genome sequence of Hyphococcus flavus.</title>
        <authorList>
            <person name="Rong J.-C."/>
            <person name="Zhao Q."/>
            <person name="Yi M."/>
            <person name="Wu J.-Y."/>
        </authorList>
    </citation>
    <scope>NUCLEOTIDE SEQUENCE</scope>
    <source>
        <strain evidence="2">MCCC 1K03223</strain>
    </source>
</reference>
<dbReference type="AlphaFoldDB" id="A0AAE9ZA34"/>
<evidence type="ECO:0000313" key="2">
    <source>
        <dbReference type="EMBL" id="WDI30339.1"/>
    </source>
</evidence>
<dbReference type="KEGG" id="hfl:PUV54_10250"/>
<dbReference type="Pfam" id="PF10677">
    <property type="entry name" value="DUF2490"/>
    <property type="match status" value="1"/>
</dbReference>
<dbReference type="EMBL" id="CP118166">
    <property type="protein sequence ID" value="WDI30339.1"/>
    <property type="molecule type" value="Genomic_DNA"/>
</dbReference>
<dbReference type="RefSeq" id="WP_274492139.1">
    <property type="nucleotide sequence ID" value="NZ_CP118166.1"/>
</dbReference>
<sequence>MSFILCKAFKFCVAALALADVVCAGVNAADHDSELWLTSEAKFPLDEKWTLKAQVNGRFSNFADRLGQTRIMANLSRDVGNGLVITAGYGHIITRNPDMPNRNEDRLWQSLNWNIDKSDNHSLVLRTQLEQKFIIGDLGWRARQRLFLTRALDENIYIYGSGEGYFQLNNTRWGAQSGFEQLRLGSGVGFTLRDGVVAEIGYLNRLKVVDSAEDKMSHIVGVTMKFQP</sequence>